<evidence type="ECO:0000313" key="1">
    <source>
        <dbReference type="EMBL" id="ONI28986.1"/>
    </source>
</evidence>
<dbReference type="Gramene" id="ONI28986">
    <property type="protein sequence ID" value="ONI28986"/>
    <property type="gene ID" value="PRUPE_1G173800"/>
</dbReference>
<gene>
    <name evidence="1" type="ORF">PRUPE_1G173800</name>
</gene>
<name>A0A251QZ20_PRUPE</name>
<reference evidence="1 2" key="1">
    <citation type="journal article" date="2013" name="Nat. Genet.">
        <title>The high-quality draft genome of peach (Prunus persica) identifies unique patterns of genetic diversity, domestication and genome evolution.</title>
        <authorList>
            <consortium name="International Peach Genome Initiative"/>
            <person name="Verde I."/>
            <person name="Abbott A.G."/>
            <person name="Scalabrin S."/>
            <person name="Jung S."/>
            <person name="Shu S."/>
            <person name="Marroni F."/>
            <person name="Zhebentyayeva T."/>
            <person name="Dettori M.T."/>
            <person name="Grimwood J."/>
            <person name="Cattonaro F."/>
            <person name="Zuccolo A."/>
            <person name="Rossini L."/>
            <person name="Jenkins J."/>
            <person name="Vendramin E."/>
            <person name="Meisel L.A."/>
            <person name="Decroocq V."/>
            <person name="Sosinski B."/>
            <person name="Prochnik S."/>
            <person name="Mitros T."/>
            <person name="Policriti A."/>
            <person name="Cipriani G."/>
            <person name="Dondini L."/>
            <person name="Ficklin S."/>
            <person name="Goodstein D.M."/>
            <person name="Xuan P."/>
            <person name="Del Fabbro C."/>
            <person name="Aramini V."/>
            <person name="Copetti D."/>
            <person name="Gonzalez S."/>
            <person name="Horner D.S."/>
            <person name="Falchi R."/>
            <person name="Lucas S."/>
            <person name="Mica E."/>
            <person name="Maldonado J."/>
            <person name="Lazzari B."/>
            <person name="Bielenberg D."/>
            <person name="Pirona R."/>
            <person name="Miculan M."/>
            <person name="Barakat A."/>
            <person name="Testolin R."/>
            <person name="Stella A."/>
            <person name="Tartarini S."/>
            <person name="Tonutti P."/>
            <person name="Arus P."/>
            <person name="Orellana A."/>
            <person name="Wells C."/>
            <person name="Main D."/>
            <person name="Vizzotto G."/>
            <person name="Silva H."/>
            <person name="Salamini F."/>
            <person name="Schmutz J."/>
            <person name="Morgante M."/>
            <person name="Rokhsar D.S."/>
        </authorList>
    </citation>
    <scope>NUCLEOTIDE SEQUENCE [LARGE SCALE GENOMIC DNA]</scope>
    <source>
        <strain evidence="2">cv. Nemared</strain>
    </source>
</reference>
<dbReference type="EMBL" id="CM007651">
    <property type="protein sequence ID" value="ONI28986.1"/>
    <property type="molecule type" value="Genomic_DNA"/>
</dbReference>
<organism evidence="1 2">
    <name type="scientific">Prunus persica</name>
    <name type="common">Peach</name>
    <name type="synonym">Amygdalus persica</name>
    <dbReference type="NCBI Taxonomy" id="3760"/>
    <lineage>
        <taxon>Eukaryota</taxon>
        <taxon>Viridiplantae</taxon>
        <taxon>Streptophyta</taxon>
        <taxon>Embryophyta</taxon>
        <taxon>Tracheophyta</taxon>
        <taxon>Spermatophyta</taxon>
        <taxon>Magnoliopsida</taxon>
        <taxon>eudicotyledons</taxon>
        <taxon>Gunneridae</taxon>
        <taxon>Pentapetalae</taxon>
        <taxon>rosids</taxon>
        <taxon>fabids</taxon>
        <taxon>Rosales</taxon>
        <taxon>Rosaceae</taxon>
        <taxon>Amygdaloideae</taxon>
        <taxon>Amygdaleae</taxon>
        <taxon>Prunus</taxon>
    </lineage>
</organism>
<sequence>MATGLFAATNPNPIRLIQSSYLTCKAPNLTPLLFNKSKQKQQHMDDWISKNRGPRTAAHRFKTSFPELLFLMVPQSPANPSSIQNHCSSL</sequence>
<evidence type="ECO:0000313" key="2">
    <source>
        <dbReference type="Proteomes" id="UP000006882"/>
    </source>
</evidence>
<dbReference type="AlphaFoldDB" id="A0A251QZ20"/>
<protein>
    <submittedName>
        <fullName evidence="1">Uncharacterized protein</fullName>
    </submittedName>
</protein>
<dbReference type="Proteomes" id="UP000006882">
    <property type="component" value="Chromosome G1"/>
</dbReference>
<proteinExistence type="predicted"/>
<keyword evidence="2" id="KW-1185">Reference proteome</keyword>
<accession>A0A251QZ20</accession>